<dbReference type="CDD" id="cd17267">
    <property type="entry name" value="RMtype1_S_EcoAO83I-TRD1-CR1_like"/>
    <property type="match status" value="1"/>
</dbReference>
<dbReference type="InterPro" id="IPR044946">
    <property type="entry name" value="Restrct_endonuc_typeI_TRD_sf"/>
</dbReference>
<dbReference type="GO" id="GO:0003677">
    <property type="term" value="F:DNA binding"/>
    <property type="evidence" value="ECO:0007669"/>
    <property type="project" value="UniProtKB-KW"/>
</dbReference>
<dbReference type="InterPro" id="IPR052021">
    <property type="entry name" value="Type-I_RS_S_subunit"/>
</dbReference>
<evidence type="ECO:0000256" key="3">
    <source>
        <dbReference type="ARBA" id="ARBA00023125"/>
    </source>
</evidence>
<feature type="domain" description="Type I restriction modification DNA specificity" evidence="4">
    <location>
        <begin position="9"/>
        <end position="158"/>
    </location>
</feature>
<dbReference type="EMBL" id="RSAS01000354">
    <property type="protein sequence ID" value="RRR73154.1"/>
    <property type="molecule type" value="Genomic_DNA"/>
</dbReference>
<feature type="domain" description="Type I restriction modification DNA specificity" evidence="4">
    <location>
        <begin position="182"/>
        <end position="348"/>
    </location>
</feature>
<name>A0A426U1B9_9CHLR</name>
<accession>A0A426U1B9</accession>
<keyword evidence="3" id="KW-0238">DNA-binding</keyword>
<dbReference type="PANTHER" id="PTHR30408:SF12">
    <property type="entry name" value="TYPE I RESTRICTION ENZYME MJAVIII SPECIFICITY SUBUNIT"/>
    <property type="match status" value="1"/>
</dbReference>
<evidence type="ECO:0000256" key="2">
    <source>
        <dbReference type="ARBA" id="ARBA00022747"/>
    </source>
</evidence>
<dbReference type="GO" id="GO:0009307">
    <property type="term" value="P:DNA restriction-modification system"/>
    <property type="evidence" value="ECO:0007669"/>
    <property type="project" value="UniProtKB-KW"/>
</dbReference>
<dbReference type="CDD" id="cd17249">
    <property type="entry name" value="RMtype1_S_EcoR124I-TRD2-CR2_like"/>
    <property type="match status" value="1"/>
</dbReference>
<dbReference type="InterPro" id="IPR000055">
    <property type="entry name" value="Restrct_endonuc_typeI_TRD"/>
</dbReference>
<dbReference type="AlphaFoldDB" id="A0A426U1B9"/>
<dbReference type="Pfam" id="PF01420">
    <property type="entry name" value="Methylase_S"/>
    <property type="match status" value="2"/>
</dbReference>
<protein>
    <recommendedName>
        <fullName evidence="4">Type I restriction modification DNA specificity domain-containing protein</fullName>
    </recommendedName>
</protein>
<evidence type="ECO:0000313" key="5">
    <source>
        <dbReference type="EMBL" id="RRR73154.1"/>
    </source>
</evidence>
<dbReference type="Proteomes" id="UP000280307">
    <property type="component" value="Unassembled WGS sequence"/>
</dbReference>
<keyword evidence="2" id="KW-0680">Restriction system</keyword>
<sequence>MTSILSTMPAEWAIVQVRQIVEVIYGSGLPAKTRTEHGNIPVYASGGIVGYHDEALHTESSIIIGRKGTVGSIQYVEYPFWAIDTTFYLDNISPSIDIEFLVHMLRYTDLSRFAIVVGVPGISRKDIERQNIPLPPLSEQRRIVAILRKADELLRLRREAQREAQALLPALFEEMFGDPNQWQKPLKLAECVTFVGGGTPSRKVTDYFSGEIPWATSKDIKSRYLDDAEEHITEDAILNSATNLVPPGTILVVVKSKILVHTLPVSITTKSFCFGQDIKGMICHEGYEPQFVAAAILAQTKDVLVKARGVNTEGLTLEILQEVSIPRIEPEQQSRFIRQVSVYDKLENNKGLAARGFETLFSSLLARAFSGELTAAWRERHHEQLATEAVQRDRLLAERGVARAQMIRPPSISTEAEVFLPTVTTHDSRDAVLDCLSAEQREIWQAVEESDGYLNAEVISQSHDLPLARARQTLELFAAAGLLLPVSLRNSEVSNFVLAYRRLRSANSDGQPCDESYADDVALLEVR</sequence>
<reference evidence="5 6" key="1">
    <citation type="submission" date="2018-12" db="EMBL/GenBank/DDBJ databases">
        <title>Genome Sequence of Candidatus Viridilinea halotolerans isolated from saline sulfide-rich spring.</title>
        <authorList>
            <person name="Grouzdev D.S."/>
            <person name="Burganskaya E.I."/>
            <person name="Krutkina M.S."/>
            <person name="Sukhacheva M.V."/>
            <person name="Gorlenko V.M."/>
        </authorList>
    </citation>
    <scope>NUCLEOTIDE SEQUENCE [LARGE SCALE GENOMIC DNA]</scope>
    <source>
        <strain evidence="5">Chok-6</strain>
    </source>
</reference>
<gene>
    <name evidence="5" type="ORF">EI684_09230</name>
</gene>
<dbReference type="Gene3D" id="3.90.220.20">
    <property type="entry name" value="DNA methylase specificity domains"/>
    <property type="match status" value="2"/>
</dbReference>
<comment type="similarity">
    <text evidence="1">Belongs to the type-I restriction system S methylase family.</text>
</comment>
<evidence type="ECO:0000313" key="6">
    <source>
        <dbReference type="Proteomes" id="UP000280307"/>
    </source>
</evidence>
<organism evidence="5 6">
    <name type="scientific">Candidatus Viridilinea halotolerans</name>
    <dbReference type="NCBI Taxonomy" id="2491704"/>
    <lineage>
        <taxon>Bacteria</taxon>
        <taxon>Bacillati</taxon>
        <taxon>Chloroflexota</taxon>
        <taxon>Chloroflexia</taxon>
        <taxon>Chloroflexales</taxon>
        <taxon>Chloroflexineae</taxon>
        <taxon>Oscillochloridaceae</taxon>
        <taxon>Candidatus Viridilinea</taxon>
    </lineage>
</organism>
<proteinExistence type="inferred from homology"/>
<evidence type="ECO:0000259" key="4">
    <source>
        <dbReference type="Pfam" id="PF01420"/>
    </source>
</evidence>
<comment type="caution">
    <text evidence="5">The sequence shown here is derived from an EMBL/GenBank/DDBJ whole genome shotgun (WGS) entry which is preliminary data.</text>
</comment>
<dbReference type="PANTHER" id="PTHR30408">
    <property type="entry name" value="TYPE-1 RESTRICTION ENZYME ECOKI SPECIFICITY PROTEIN"/>
    <property type="match status" value="1"/>
</dbReference>
<dbReference type="SUPFAM" id="SSF116734">
    <property type="entry name" value="DNA methylase specificity domain"/>
    <property type="match status" value="2"/>
</dbReference>
<evidence type="ECO:0000256" key="1">
    <source>
        <dbReference type="ARBA" id="ARBA00010923"/>
    </source>
</evidence>